<dbReference type="AlphaFoldDB" id="A0A5C8KBK1"/>
<accession>A0A5C8KBK1</accession>
<gene>
    <name evidence="3" type="ORF">FVR03_04955</name>
</gene>
<keyword evidence="1" id="KW-0732">Signal</keyword>
<feature type="chain" id="PRO_5022847382" evidence="1">
    <location>
        <begin position="19"/>
        <end position="463"/>
    </location>
</feature>
<evidence type="ECO:0000259" key="2">
    <source>
        <dbReference type="Pfam" id="PF00144"/>
    </source>
</evidence>
<dbReference type="PANTHER" id="PTHR46825">
    <property type="entry name" value="D-ALANYL-D-ALANINE-CARBOXYPEPTIDASE/ENDOPEPTIDASE AMPH"/>
    <property type="match status" value="1"/>
</dbReference>
<dbReference type="InterPro" id="IPR001466">
    <property type="entry name" value="Beta-lactam-related"/>
</dbReference>
<dbReference type="SUPFAM" id="SSF56601">
    <property type="entry name" value="beta-lactamase/transpeptidase-like"/>
    <property type="match status" value="1"/>
</dbReference>
<dbReference type="EMBL" id="VRTY01000012">
    <property type="protein sequence ID" value="TXK50534.1"/>
    <property type="molecule type" value="Genomic_DNA"/>
</dbReference>
<comment type="caution">
    <text evidence="3">The sequence shown here is derived from an EMBL/GenBank/DDBJ whole genome shotgun (WGS) entry which is preliminary data.</text>
</comment>
<feature type="signal peptide" evidence="1">
    <location>
        <begin position="1"/>
        <end position="18"/>
    </location>
</feature>
<sequence>MKNSFLLYLLLLSLFLGCTPDKENFPEPEILQHDQLISFKFLKEHNPQLDADVVATFAGNVVQVDLPSSACTDSLVATFETKHHAKLFVGKREQQSGVTANAFAGQVAYKVIRPDRTLQHYNVDALQSFPELDKKLTMLMQQYRIPGLSIAIARNEKLVFAKSYGYASKERKDPVHNASLFRIASISKPITAIAILKLVQDRKISLDDYVFGPNSILGNNFGIPPAGSAVSQITVQHLLNHTSGWTNEPTDPMLTHVSRSQKQIITEAVQGRQLKYKPGSTYSYSNLGYCILGRVIEKVTGKAYEEYVRTALLLPAGVESMVIGGSTAAQRLPEEVTYYQQEWNPYSLNISRMDAYGGWLATASDLMRLMVRIDRNPAKPDLIESPLLSQFYFGASNWFHSGSLPGSSAFITRLNDEYSLVMLANTRDNTDGTLFFKEFYYAARANIVAKREWTTLDLFEYNI</sequence>
<dbReference type="InterPro" id="IPR012338">
    <property type="entry name" value="Beta-lactam/transpept-like"/>
</dbReference>
<feature type="domain" description="Beta-lactamase-related" evidence="2">
    <location>
        <begin position="133"/>
        <end position="404"/>
    </location>
</feature>
<dbReference type="Gene3D" id="3.40.710.10">
    <property type="entry name" value="DD-peptidase/beta-lactamase superfamily"/>
    <property type="match status" value="1"/>
</dbReference>
<reference evidence="3 4" key="1">
    <citation type="submission" date="2019-08" db="EMBL/GenBank/DDBJ databases">
        <authorList>
            <person name="Shi S."/>
        </authorList>
    </citation>
    <scope>NUCLEOTIDE SEQUENCE [LARGE SCALE GENOMIC DNA]</scope>
    <source>
        <strain evidence="3 4">GY10130</strain>
    </source>
</reference>
<evidence type="ECO:0000313" key="3">
    <source>
        <dbReference type="EMBL" id="TXK50534.1"/>
    </source>
</evidence>
<dbReference type="Proteomes" id="UP000321926">
    <property type="component" value="Unassembled WGS sequence"/>
</dbReference>
<dbReference type="Gene3D" id="2.60.40.2340">
    <property type="match status" value="1"/>
</dbReference>
<dbReference type="PANTHER" id="PTHR46825:SF9">
    <property type="entry name" value="BETA-LACTAMASE-RELATED DOMAIN-CONTAINING PROTEIN"/>
    <property type="match status" value="1"/>
</dbReference>
<protein>
    <submittedName>
        <fullName evidence="3">Beta-lactamase family protein</fullName>
    </submittedName>
</protein>
<dbReference type="InterPro" id="IPR050491">
    <property type="entry name" value="AmpC-like"/>
</dbReference>
<dbReference type="PROSITE" id="PS51257">
    <property type="entry name" value="PROKAR_LIPOPROTEIN"/>
    <property type="match status" value="1"/>
</dbReference>
<evidence type="ECO:0000256" key="1">
    <source>
        <dbReference type="SAM" id="SignalP"/>
    </source>
</evidence>
<organism evidence="3 4">
    <name type="scientific">Pontibacter qinzhouensis</name>
    <dbReference type="NCBI Taxonomy" id="2603253"/>
    <lineage>
        <taxon>Bacteria</taxon>
        <taxon>Pseudomonadati</taxon>
        <taxon>Bacteroidota</taxon>
        <taxon>Cytophagia</taxon>
        <taxon>Cytophagales</taxon>
        <taxon>Hymenobacteraceae</taxon>
        <taxon>Pontibacter</taxon>
    </lineage>
</organism>
<dbReference type="OrthoDB" id="9793489at2"/>
<proteinExistence type="predicted"/>
<name>A0A5C8KBK1_9BACT</name>
<keyword evidence="4" id="KW-1185">Reference proteome</keyword>
<evidence type="ECO:0000313" key="4">
    <source>
        <dbReference type="Proteomes" id="UP000321926"/>
    </source>
</evidence>
<dbReference type="Pfam" id="PF00144">
    <property type="entry name" value="Beta-lactamase"/>
    <property type="match status" value="1"/>
</dbReference>